<name>V5Q807_9CAUD</name>
<organism evidence="2 3">
    <name type="scientific">Xylella phage Salvo</name>
    <dbReference type="NCBI Taxonomy" id="1415147"/>
    <lineage>
        <taxon>Viruses</taxon>
        <taxon>Duplodnaviria</taxon>
        <taxon>Heunggongvirae</taxon>
        <taxon>Uroviricota</taxon>
        <taxon>Caudoviricetes</taxon>
        <taxon>Casjensviridae</taxon>
        <taxon>Salvovirus</taxon>
        <taxon>Salvovirus salvo</taxon>
    </lineage>
</organism>
<protein>
    <submittedName>
        <fullName evidence="2">Uncharacterized protein</fullName>
    </submittedName>
</protein>
<evidence type="ECO:0000313" key="3">
    <source>
        <dbReference type="Proteomes" id="UP000018624"/>
    </source>
</evidence>
<keyword evidence="3" id="KW-1185">Reference proteome</keyword>
<accession>V5Q807</accession>
<reference evidence="2 3" key="1">
    <citation type="journal article" date="2014" name="J. Bacteriol.">
        <title>Characterization of novel virulent broad-host-range phages of Xylella fastidiosa and Xanthomonas.</title>
        <authorList>
            <person name="Ahern S.J."/>
            <person name="Das M."/>
            <person name="Bhowmick T.S."/>
            <person name="Young R."/>
            <person name="Gonzalez C.F."/>
        </authorList>
    </citation>
    <scope>NUCLEOTIDE SEQUENCE [LARGE SCALE GENOMIC DNA]</scope>
</reference>
<proteinExistence type="predicted"/>
<feature type="region of interest" description="Disordered" evidence="1">
    <location>
        <begin position="23"/>
        <end position="42"/>
    </location>
</feature>
<sequence length="96" mass="10332">MNATVRGFFVGGPADGMVREFDSRPPDRMQATPEGQGQLIPGAAPTIYTRNDLTGGTVIYVPAGTLLHDAFVRVLDSYAEARQLDKLSDEHNRVGG</sequence>
<dbReference type="EMBL" id="KF626668">
    <property type="protein sequence ID" value="AHB12228.1"/>
    <property type="molecule type" value="Genomic_DNA"/>
</dbReference>
<gene>
    <name evidence="2" type="ORF">Salvo_28</name>
</gene>
<dbReference type="Proteomes" id="UP000018624">
    <property type="component" value="Segment"/>
</dbReference>
<evidence type="ECO:0000313" key="2">
    <source>
        <dbReference type="EMBL" id="AHB12228.1"/>
    </source>
</evidence>
<evidence type="ECO:0000256" key="1">
    <source>
        <dbReference type="SAM" id="MobiDB-lite"/>
    </source>
</evidence>